<dbReference type="Pfam" id="PF00404">
    <property type="entry name" value="Dockerin_1"/>
    <property type="match status" value="1"/>
</dbReference>
<feature type="domain" description="Ice-binding protein C-terminal" evidence="1">
    <location>
        <begin position="417"/>
        <end position="439"/>
    </location>
</feature>
<name>A0A0F9SDA3_9ZZZZ</name>
<protein>
    <recommendedName>
        <fullName evidence="1">Ice-binding protein C-terminal domain-containing protein</fullName>
    </recommendedName>
</protein>
<dbReference type="InterPro" id="IPR018247">
    <property type="entry name" value="EF_Hand_1_Ca_BS"/>
</dbReference>
<reference evidence="2" key="1">
    <citation type="journal article" date="2015" name="Nature">
        <title>Complex archaea that bridge the gap between prokaryotes and eukaryotes.</title>
        <authorList>
            <person name="Spang A."/>
            <person name="Saw J.H."/>
            <person name="Jorgensen S.L."/>
            <person name="Zaremba-Niedzwiedzka K."/>
            <person name="Martijn J."/>
            <person name="Lind A.E."/>
            <person name="van Eijk R."/>
            <person name="Schleper C."/>
            <person name="Guy L."/>
            <person name="Ettema T.J."/>
        </authorList>
    </citation>
    <scope>NUCLEOTIDE SEQUENCE</scope>
</reference>
<evidence type="ECO:0000313" key="2">
    <source>
        <dbReference type="EMBL" id="KKN66835.1"/>
    </source>
</evidence>
<dbReference type="SUPFAM" id="SSF63446">
    <property type="entry name" value="Type I dockerin domain"/>
    <property type="match status" value="1"/>
</dbReference>
<dbReference type="EMBL" id="LAZR01000489">
    <property type="protein sequence ID" value="KKN66835.1"/>
    <property type="molecule type" value="Genomic_DNA"/>
</dbReference>
<dbReference type="PROSITE" id="PS00018">
    <property type="entry name" value="EF_HAND_1"/>
    <property type="match status" value="2"/>
</dbReference>
<comment type="caution">
    <text evidence="2">The sequence shown here is derived from an EMBL/GenBank/DDBJ whole genome shotgun (WGS) entry which is preliminary data.</text>
</comment>
<sequence>MRRQKTHTSARLAAYAVAAGATVLSTASTANAALKVYDHRAAPLYPIVDYGTWDQTLMLMNVQTGDFQYVVVSNDWDPASVSRYDQDGFVDNNWIPEVDKTDDTVWFSHRDVDIDIGAGGGSKPGESVTLETPTGGAGGVLSGSRAGPVYAPGRGSGTEVAHDWYWAEQVYDDDNDPLTPDASEALPLPVDGAAWMQVDSSLSFNDSSPTGYTGVVSHGMGGLGHGSGTEWGYRWFSIGFKLEQADGTHYGWVALDPGIDLDRNRIRSVFGWGYQTTPYMAAELTWIGDSDGVEGDYDGDGDVDAADIKILCENMAGDPALYDADGDGDVDEADMIYHIENLVEWDNGVDNGVGTKRGDFNLDGLVNGTDLALMKTAFGQPLMDYADGNANCDAFVNGTDLAILKTNFGFIALPSPAVPEPATLSVLALGAAGIASRRRRKQ</sequence>
<dbReference type="GO" id="GO:0000272">
    <property type="term" value="P:polysaccharide catabolic process"/>
    <property type="evidence" value="ECO:0007669"/>
    <property type="project" value="InterPro"/>
</dbReference>
<dbReference type="InterPro" id="IPR002105">
    <property type="entry name" value="Dockerin_1_rpt"/>
</dbReference>
<dbReference type="Pfam" id="PF07589">
    <property type="entry name" value="PEP-CTERM"/>
    <property type="match status" value="1"/>
</dbReference>
<dbReference type="NCBIfam" id="TIGR02595">
    <property type="entry name" value="PEP_CTERM"/>
    <property type="match status" value="1"/>
</dbReference>
<dbReference type="Gene3D" id="1.10.1330.10">
    <property type="entry name" value="Dockerin domain"/>
    <property type="match status" value="1"/>
</dbReference>
<dbReference type="InterPro" id="IPR036439">
    <property type="entry name" value="Dockerin_dom_sf"/>
</dbReference>
<dbReference type="AlphaFoldDB" id="A0A0F9SDA3"/>
<dbReference type="GO" id="GO:0004553">
    <property type="term" value="F:hydrolase activity, hydrolyzing O-glycosyl compounds"/>
    <property type="evidence" value="ECO:0007669"/>
    <property type="project" value="InterPro"/>
</dbReference>
<proteinExistence type="predicted"/>
<gene>
    <name evidence="2" type="ORF">LCGC14_0467750</name>
</gene>
<evidence type="ECO:0000259" key="1">
    <source>
        <dbReference type="Pfam" id="PF07589"/>
    </source>
</evidence>
<accession>A0A0F9SDA3</accession>
<dbReference type="InterPro" id="IPR013424">
    <property type="entry name" value="Ice-binding_C"/>
</dbReference>
<organism evidence="2">
    <name type="scientific">marine sediment metagenome</name>
    <dbReference type="NCBI Taxonomy" id="412755"/>
    <lineage>
        <taxon>unclassified sequences</taxon>
        <taxon>metagenomes</taxon>
        <taxon>ecological metagenomes</taxon>
    </lineage>
</organism>